<keyword evidence="1" id="KW-0812">Transmembrane</keyword>
<sequence>MIRRLQFEFKTITSILIVSLLIPLVLQGFSTQAQNNELLIYEQKVSWIYINNATSIQRPLNAFRISYSPSTVDIVLSSPLSTQANVSISINMIVNFIGGERLHYLITSMAENSSHMLIKENVEGNMAIDVRNIIIQWHKYEVVIPGAYNFSIKSDFLKPLLNDIINNKSYNVGDVIENGNGVYTLVAEKNKLKSSISLIDVYLNKTSYTTHYLNGTQGCNVIDYLPMRTDIRFNINASKGIIDYHMYVNGLEISDPLNSYRAMLCLLPSLTLIQDIVERIELNLTASRIFAPRISDELLKSIIPAFSNTFAINVLSGYSKIFSSQNISSNTIFISLFNSTSTGYVVALGIYNINTSHNIDYYKKWMCNISNYMIRPYLGADFCGIIKNATVHAYIQSPIQPQPPGNFSNTFSWLLIAIITIVSIETAAVVYMALKVLRHGKHI</sequence>
<name>A0A7J2U2T4_9CREN</name>
<comment type="caution">
    <text evidence="2">The sequence shown here is derived from an EMBL/GenBank/DDBJ whole genome shotgun (WGS) entry which is preliminary data.</text>
</comment>
<gene>
    <name evidence="2" type="ORF">ENO26_03865</name>
</gene>
<reference evidence="2" key="1">
    <citation type="journal article" date="2020" name="mSystems">
        <title>Genome- and Community-Level Interaction Insights into Carbon Utilization and Element Cycling Functions of Hydrothermarchaeota in Hydrothermal Sediment.</title>
        <authorList>
            <person name="Zhou Z."/>
            <person name="Liu Y."/>
            <person name="Xu W."/>
            <person name="Pan J."/>
            <person name="Luo Z.H."/>
            <person name="Li M."/>
        </authorList>
    </citation>
    <scope>NUCLEOTIDE SEQUENCE [LARGE SCALE GENOMIC DNA]</scope>
    <source>
        <strain evidence="2">SpSt-125</strain>
    </source>
</reference>
<dbReference type="AlphaFoldDB" id="A0A7J2U2T4"/>
<protein>
    <submittedName>
        <fullName evidence="2">Uncharacterized protein</fullName>
    </submittedName>
</protein>
<evidence type="ECO:0000313" key="2">
    <source>
        <dbReference type="EMBL" id="HEM66695.1"/>
    </source>
</evidence>
<dbReference type="EMBL" id="DSEU01000025">
    <property type="protein sequence ID" value="HEM66695.1"/>
    <property type="molecule type" value="Genomic_DNA"/>
</dbReference>
<feature type="transmembrane region" description="Helical" evidence="1">
    <location>
        <begin position="411"/>
        <end position="434"/>
    </location>
</feature>
<accession>A0A7J2U2T4</accession>
<proteinExistence type="predicted"/>
<evidence type="ECO:0000256" key="1">
    <source>
        <dbReference type="SAM" id="Phobius"/>
    </source>
</evidence>
<keyword evidence="1" id="KW-1133">Transmembrane helix</keyword>
<organism evidence="2">
    <name type="scientific">Ignisphaera aggregans</name>
    <dbReference type="NCBI Taxonomy" id="334771"/>
    <lineage>
        <taxon>Archaea</taxon>
        <taxon>Thermoproteota</taxon>
        <taxon>Thermoprotei</taxon>
        <taxon>Desulfurococcales</taxon>
        <taxon>Desulfurococcaceae</taxon>
        <taxon>Ignisphaera</taxon>
    </lineage>
</organism>
<keyword evidence="1" id="KW-0472">Membrane</keyword>